<keyword evidence="9" id="KW-1185">Reference proteome</keyword>
<evidence type="ECO:0000313" key="8">
    <source>
        <dbReference type="EMBL" id="SFH68890.1"/>
    </source>
</evidence>
<evidence type="ECO:0000256" key="5">
    <source>
        <dbReference type="HAMAP-Rule" id="MF_02126"/>
    </source>
</evidence>
<dbReference type="PANTHER" id="PTHR18895:SF74">
    <property type="entry name" value="MTRF1L RELEASE FACTOR GLUTAMINE METHYLTRANSFERASE"/>
    <property type="match status" value="1"/>
</dbReference>
<dbReference type="InterPro" id="IPR050320">
    <property type="entry name" value="N5-glutamine_MTase"/>
</dbReference>
<name>A0A1I3C365_9FIRM</name>
<proteinExistence type="inferred from homology"/>
<feature type="binding site" evidence="5">
    <location>
        <begin position="122"/>
        <end position="126"/>
    </location>
    <ligand>
        <name>S-adenosyl-L-methionine</name>
        <dbReference type="ChEBI" id="CHEBI:59789"/>
    </ligand>
</feature>
<dbReference type="GO" id="GO:0003676">
    <property type="term" value="F:nucleic acid binding"/>
    <property type="evidence" value="ECO:0007669"/>
    <property type="project" value="InterPro"/>
</dbReference>
<comment type="function">
    <text evidence="5">Methylates the class 1 translation termination release factors RF1/PrfA and RF2/PrfB on the glutamine residue of the universally conserved GGQ motif.</text>
</comment>
<sequence length="289" mass="32690">MTRIEWIRWAVDELKKSEVQTPILDAEVLMAHLLKVERIKLHMYPEVEVDQRTGDKFSELIQRRKQQCPVAYLTEKQEFMGLSFRVTPAVLIPRPDTEILVEAILKWVKDHQREDLLLADIGTGSGAIAISLAHFEPRLRILATDISQEALEIARNNAKQQQVDHQITFLSGDMIEPVKAQGKKLDAIVSNPPYITQEEMKSLPLSVLDYEPKIALDGGSDGLNPYRIIVKEALELLKPGALLAFEMGWKQGEALQALMEQAGLEHVRILKDLAGKDRAVLGFKKNWQS</sequence>
<dbReference type="AlphaFoldDB" id="A0A1I3C365"/>
<reference evidence="9" key="1">
    <citation type="submission" date="2016-10" db="EMBL/GenBank/DDBJ databases">
        <authorList>
            <person name="Varghese N."/>
            <person name="Submissions S."/>
        </authorList>
    </citation>
    <scope>NUCLEOTIDE SEQUENCE [LARGE SCALE GENOMIC DNA]</scope>
    <source>
        <strain evidence="9">Z-7934</strain>
    </source>
</reference>
<feature type="binding site" evidence="5">
    <location>
        <begin position="191"/>
        <end position="194"/>
    </location>
    <ligand>
        <name>substrate</name>
    </ligand>
</feature>
<keyword evidence="3 5" id="KW-0949">S-adenosyl-L-methionine</keyword>
<dbReference type="EC" id="2.1.1.297" evidence="5"/>
<dbReference type="GO" id="GO:0032259">
    <property type="term" value="P:methylation"/>
    <property type="evidence" value="ECO:0007669"/>
    <property type="project" value="UniProtKB-KW"/>
</dbReference>
<evidence type="ECO:0000256" key="2">
    <source>
        <dbReference type="ARBA" id="ARBA00022679"/>
    </source>
</evidence>
<dbReference type="Pfam" id="PF17827">
    <property type="entry name" value="PrmC_N"/>
    <property type="match status" value="1"/>
</dbReference>
<comment type="similarity">
    <text evidence="5">Belongs to the protein N5-glutamine methyltransferase family. PrmC subfamily.</text>
</comment>
<accession>A0A1I3C365</accession>
<dbReference type="Gene3D" id="1.10.8.10">
    <property type="entry name" value="DNA helicase RuvA subunit, C-terminal domain"/>
    <property type="match status" value="1"/>
</dbReference>
<evidence type="ECO:0000256" key="3">
    <source>
        <dbReference type="ARBA" id="ARBA00022691"/>
    </source>
</evidence>
<dbReference type="Pfam" id="PF05175">
    <property type="entry name" value="MTS"/>
    <property type="match status" value="1"/>
</dbReference>
<evidence type="ECO:0000313" key="9">
    <source>
        <dbReference type="Proteomes" id="UP000199287"/>
    </source>
</evidence>
<evidence type="ECO:0000259" key="7">
    <source>
        <dbReference type="Pfam" id="PF17827"/>
    </source>
</evidence>
<keyword evidence="1 5" id="KW-0489">Methyltransferase</keyword>
<dbReference type="InterPro" id="IPR004556">
    <property type="entry name" value="HemK-like"/>
</dbReference>
<dbReference type="STRING" id="69895.SAMN05192551_102178"/>
<dbReference type="Proteomes" id="UP000199287">
    <property type="component" value="Unassembled WGS sequence"/>
</dbReference>
<dbReference type="HAMAP" id="MF_02126">
    <property type="entry name" value="RF_methyltr_PrmC"/>
    <property type="match status" value="1"/>
</dbReference>
<dbReference type="PANTHER" id="PTHR18895">
    <property type="entry name" value="HEMK METHYLTRANSFERASE"/>
    <property type="match status" value="1"/>
</dbReference>
<protein>
    <recommendedName>
        <fullName evidence="5">Release factor glutamine methyltransferase</fullName>
        <shortName evidence="5">RF MTase</shortName>
        <ecNumber evidence="5">2.1.1.297</ecNumber>
    </recommendedName>
    <alternativeName>
        <fullName evidence="5">N5-glutamine methyltransferase PrmC</fullName>
    </alternativeName>
    <alternativeName>
        <fullName evidence="5">Protein-(glutamine-N5) MTase PrmC</fullName>
    </alternativeName>
    <alternativeName>
        <fullName evidence="5">Protein-glutamine N-methyltransferase PrmC</fullName>
    </alternativeName>
</protein>
<comment type="caution">
    <text evidence="5">Lacks conserved residue(s) required for the propagation of feature annotation.</text>
</comment>
<organism evidence="8 9">
    <name type="scientific">Tindallia magadiensis</name>
    <dbReference type="NCBI Taxonomy" id="69895"/>
    <lineage>
        <taxon>Bacteria</taxon>
        <taxon>Bacillati</taxon>
        <taxon>Bacillota</taxon>
        <taxon>Clostridia</taxon>
        <taxon>Peptostreptococcales</taxon>
        <taxon>Tindalliaceae</taxon>
        <taxon>Tindallia</taxon>
    </lineage>
</organism>
<dbReference type="NCBIfam" id="TIGR03534">
    <property type="entry name" value="RF_mod_PrmC"/>
    <property type="match status" value="1"/>
</dbReference>
<dbReference type="InterPro" id="IPR002052">
    <property type="entry name" value="DNA_methylase_N6_adenine_CS"/>
</dbReference>
<evidence type="ECO:0000256" key="4">
    <source>
        <dbReference type="ARBA" id="ARBA00048391"/>
    </source>
</evidence>
<dbReference type="NCBIfam" id="TIGR00536">
    <property type="entry name" value="hemK_fam"/>
    <property type="match status" value="1"/>
</dbReference>
<dbReference type="InterPro" id="IPR029063">
    <property type="entry name" value="SAM-dependent_MTases_sf"/>
</dbReference>
<dbReference type="InterPro" id="IPR040758">
    <property type="entry name" value="PrmC_N"/>
</dbReference>
<comment type="catalytic activity">
    <reaction evidence="4 5">
        <text>L-glutaminyl-[peptide chain release factor] + S-adenosyl-L-methionine = N(5)-methyl-L-glutaminyl-[peptide chain release factor] + S-adenosyl-L-homocysteine + H(+)</text>
        <dbReference type="Rhea" id="RHEA:42896"/>
        <dbReference type="Rhea" id="RHEA-COMP:10271"/>
        <dbReference type="Rhea" id="RHEA-COMP:10272"/>
        <dbReference type="ChEBI" id="CHEBI:15378"/>
        <dbReference type="ChEBI" id="CHEBI:30011"/>
        <dbReference type="ChEBI" id="CHEBI:57856"/>
        <dbReference type="ChEBI" id="CHEBI:59789"/>
        <dbReference type="ChEBI" id="CHEBI:61891"/>
        <dbReference type="EC" id="2.1.1.297"/>
    </reaction>
</comment>
<evidence type="ECO:0000259" key="6">
    <source>
        <dbReference type="Pfam" id="PF05175"/>
    </source>
</evidence>
<feature type="binding site" evidence="5">
    <location>
        <position position="191"/>
    </location>
    <ligand>
        <name>S-adenosyl-L-methionine</name>
        <dbReference type="ChEBI" id="CHEBI:59789"/>
    </ligand>
</feature>
<feature type="domain" description="Release factor glutamine methyltransferase N-terminal" evidence="7">
    <location>
        <begin position="5"/>
        <end position="74"/>
    </location>
</feature>
<keyword evidence="2 5" id="KW-0808">Transferase</keyword>
<dbReference type="CDD" id="cd02440">
    <property type="entry name" value="AdoMet_MTases"/>
    <property type="match status" value="1"/>
</dbReference>
<dbReference type="EMBL" id="FOQA01000002">
    <property type="protein sequence ID" value="SFH68890.1"/>
    <property type="molecule type" value="Genomic_DNA"/>
</dbReference>
<dbReference type="Gene3D" id="3.40.50.150">
    <property type="entry name" value="Vaccinia Virus protein VP39"/>
    <property type="match status" value="1"/>
</dbReference>
<dbReference type="PROSITE" id="PS00092">
    <property type="entry name" value="N6_MTASE"/>
    <property type="match status" value="1"/>
</dbReference>
<dbReference type="InterPro" id="IPR019874">
    <property type="entry name" value="RF_methyltr_PrmC"/>
</dbReference>
<evidence type="ECO:0000256" key="1">
    <source>
        <dbReference type="ARBA" id="ARBA00022603"/>
    </source>
</evidence>
<feature type="domain" description="Methyltransferase small" evidence="6">
    <location>
        <begin position="115"/>
        <end position="200"/>
    </location>
</feature>
<dbReference type="InterPro" id="IPR007848">
    <property type="entry name" value="Small_mtfrase_dom"/>
</dbReference>
<dbReference type="GO" id="GO:0102559">
    <property type="term" value="F:peptide chain release factor N(5)-glutamine methyltransferase activity"/>
    <property type="evidence" value="ECO:0007669"/>
    <property type="project" value="UniProtKB-EC"/>
</dbReference>
<dbReference type="RefSeq" id="WP_177208780.1">
    <property type="nucleotide sequence ID" value="NZ_FOQA01000002.1"/>
</dbReference>
<gene>
    <name evidence="5" type="primary">prmC</name>
    <name evidence="8" type="ORF">SAMN05192551_102178</name>
</gene>
<feature type="binding site" evidence="5">
    <location>
        <position position="145"/>
    </location>
    <ligand>
        <name>S-adenosyl-L-methionine</name>
        <dbReference type="ChEBI" id="CHEBI:59789"/>
    </ligand>
</feature>
<dbReference type="SUPFAM" id="SSF53335">
    <property type="entry name" value="S-adenosyl-L-methionine-dependent methyltransferases"/>
    <property type="match status" value="1"/>
</dbReference>